<dbReference type="PROSITE" id="PS50043">
    <property type="entry name" value="HTH_LUXR_2"/>
    <property type="match status" value="2"/>
</dbReference>
<dbReference type="InterPro" id="IPR036388">
    <property type="entry name" value="WH-like_DNA-bd_sf"/>
</dbReference>
<dbReference type="PRINTS" id="PR00038">
    <property type="entry name" value="HTHLUXR"/>
</dbReference>
<dbReference type="PANTHER" id="PTHR43214">
    <property type="entry name" value="TWO-COMPONENT RESPONSE REGULATOR"/>
    <property type="match status" value="1"/>
</dbReference>
<organism evidence="3 4">
    <name type="scientific">Plantibacter flavus</name>
    <dbReference type="NCBI Taxonomy" id="150123"/>
    <lineage>
        <taxon>Bacteria</taxon>
        <taxon>Bacillati</taxon>
        <taxon>Actinomycetota</taxon>
        <taxon>Actinomycetes</taxon>
        <taxon>Micrococcales</taxon>
        <taxon>Microbacteriaceae</taxon>
        <taxon>Plantibacter</taxon>
    </lineage>
</organism>
<dbReference type="InterPro" id="IPR016032">
    <property type="entry name" value="Sig_transdc_resp-reg_C-effctor"/>
</dbReference>
<dbReference type="SMART" id="SM00421">
    <property type="entry name" value="HTH_LUXR"/>
    <property type="match status" value="2"/>
</dbReference>
<evidence type="ECO:0000256" key="1">
    <source>
        <dbReference type="ARBA" id="ARBA00023125"/>
    </source>
</evidence>
<dbReference type="InterPro" id="IPR039420">
    <property type="entry name" value="WalR-like"/>
</dbReference>
<dbReference type="Gene3D" id="1.10.10.10">
    <property type="entry name" value="Winged helix-like DNA-binding domain superfamily/Winged helix DNA-binding domain"/>
    <property type="match status" value="2"/>
</dbReference>
<proteinExistence type="predicted"/>
<dbReference type="SUPFAM" id="SSF46894">
    <property type="entry name" value="C-terminal effector domain of the bipartite response regulators"/>
    <property type="match status" value="2"/>
</dbReference>
<accession>A0A3N2C4M9</accession>
<dbReference type="GO" id="GO:0003677">
    <property type="term" value="F:DNA binding"/>
    <property type="evidence" value="ECO:0007669"/>
    <property type="project" value="UniProtKB-KW"/>
</dbReference>
<evidence type="ECO:0000259" key="2">
    <source>
        <dbReference type="PROSITE" id="PS50043"/>
    </source>
</evidence>
<feature type="domain" description="HTH luxR-type" evidence="2">
    <location>
        <begin position="408"/>
        <end position="473"/>
    </location>
</feature>
<keyword evidence="4" id="KW-1185">Reference proteome</keyword>
<comment type="caution">
    <text evidence="3">The sequence shown here is derived from an EMBL/GenBank/DDBJ whole genome shotgun (WGS) entry which is preliminary data.</text>
</comment>
<gene>
    <name evidence="3" type="ORF">EDD42_2572</name>
</gene>
<sequence>MSAADLLEDALDRVADFDAAGAIALLEAEPHAASDPRVLALLSYARFTTADFAGCRRDAVDALAASTDSDRTTRLLVLGAAGLALGSDRSSGSELEGCFAEADTLVDDGGDLEPTLAWLVGYLLVEGAVVNVLIHAARRFADAFADEIAATPGRLYRTLVDGVLARLLLNEGRVAEAEAAALTMFERAGSGPTALYAEAVQCLVAGNRAEQGATRTLARRVRQAIPEPTGAFQTTCYLLVGYGLAALADDHGAAALARSASGNDFSGLSVQDRALAIELLVASAFLDRDIVESERLIGFIAADIDRRVPGPAILRMQCKLELLRGRPADALALARTATTRALADGRMLEAGIGEILATRALIAMSDRTQAVRELAALAEQAVRGGHTAASRSAARELKAIGRRLAPVAGSGWDGLSPREREVALLSAEGNSTAEIASVLQLSSRTVDAHVTRVLAAFGIVSRRQLPSRLPATLPLTAVPVPTAPLTPRQRDLTELVADGLSNDEIATALGISRKTVEKHLSAVFHAWGVRSRVAVARIVLANRDR</sequence>
<dbReference type="EMBL" id="RKHL01000001">
    <property type="protein sequence ID" value="ROR82481.1"/>
    <property type="molecule type" value="Genomic_DNA"/>
</dbReference>
<feature type="domain" description="HTH luxR-type" evidence="2">
    <location>
        <begin position="478"/>
        <end position="543"/>
    </location>
</feature>
<dbReference type="CDD" id="cd06170">
    <property type="entry name" value="LuxR_C_like"/>
    <property type="match status" value="2"/>
</dbReference>
<dbReference type="InterPro" id="IPR000792">
    <property type="entry name" value="Tscrpt_reg_LuxR_C"/>
</dbReference>
<dbReference type="GO" id="GO:0006355">
    <property type="term" value="P:regulation of DNA-templated transcription"/>
    <property type="evidence" value="ECO:0007669"/>
    <property type="project" value="InterPro"/>
</dbReference>
<protein>
    <submittedName>
        <fullName evidence="3">Regulatory LuxR family protein</fullName>
    </submittedName>
</protein>
<keyword evidence="1" id="KW-0238">DNA-binding</keyword>
<dbReference type="Pfam" id="PF00196">
    <property type="entry name" value="GerE"/>
    <property type="match status" value="2"/>
</dbReference>
<name>A0A3N2C4M9_9MICO</name>
<reference evidence="3 4" key="1">
    <citation type="submission" date="2018-11" db="EMBL/GenBank/DDBJ databases">
        <title>Sequencing the genomes of 1000 actinobacteria strains.</title>
        <authorList>
            <person name="Klenk H.-P."/>
        </authorList>
    </citation>
    <scope>NUCLEOTIDE SEQUENCE [LARGE SCALE GENOMIC DNA]</scope>
    <source>
        <strain evidence="3 4">DSM 14012</strain>
    </source>
</reference>
<dbReference type="AlphaFoldDB" id="A0A3N2C4M9"/>
<dbReference type="Proteomes" id="UP000266915">
    <property type="component" value="Unassembled WGS sequence"/>
</dbReference>
<dbReference type="RefSeq" id="WP_085512234.1">
    <property type="nucleotide sequence ID" value="NZ_FXAP01000004.1"/>
</dbReference>
<evidence type="ECO:0000313" key="3">
    <source>
        <dbReference type="EMBL" id="ROR82481.1"/>
    </source>
</evidence>
<evidence type="ECO:0000313" key="4">
    <source>
        <dbReference type="Proteomes" id="UP000266915"/>
    </source>
</evidence>